<gene>
    <name evidence="1" type="ORF">KRM00_004097</name>
</gene>
<dbReference type="RefSeq" id="WP_009899562.1">
    <property type="nucleotide sequence ID" value="NZ_FUQT01000003.1"/>
</dbReference>
<protein>
    <submittedName>
        <fullName evidence="1">Uncharacterized protein</fullName>
    </submittedName>
</protein>
<accession>A0AAN5VRQ3</accession>
<sequence>MSKNNAWVIRLLASSEDQTEEMCLDAVSIYGKALQFVDKQTYLVCLKAIEQDKDAIDCIKWEEVDFTEEEIKKLNILSGK</sequence>
<dbReference type="EMBL" id="DAEPXK010000095">
    <property type="protein sequence ID" value="HBH1544543.1"/>
    <property type="molecule type" value="Genomic_DNA"/>
</dbReference>
<dbReference type="Proteomes" id="UP000878956">
    <property type="component" value="Unassembled WGS sequence"/>
</dbReference>
<evidence type="ECO:0000313" key="1">
    <source>
        <dbReference type="EMBL" id="HBH1544543.1"/>
    </source>
</evidence>
<comment type="caution">
    <text evidence="1">The sequence shown here is derived from an EMBL/GenBank/DDBJ whole genome shotgun (WGS) entry which is preliminary data.</text>
</comment>
<reference evidence="1" key="2">
    <citation type="submission" date="2021-06" db="EMBL/GenBank/DDBJ databases">
        <authorList>
            <consortium name="NCBI Pathogen Detection Project"/>
        </authorList>
    </citation>
    <scope>NUCLEOTIDE SEQUENCE</scope>
    <source>
        <strain evidence="1">HN1000</strain>
    </source>
</reference>
<reference evidence="1" key="1">
    <citation type="journal article" date="2018" name="Genome Biol.">
        <title>SKESA: strategic k-mer extension for scrupulous assemblies.</title>
        <authorList>
            <person name="Souvorov A."/>
            <person name="Agarwala R."/>
            <person name="Lipman D.J."/>
        </authorList>
    </citation>
    <scope>NUCLEOTIDE SEQUENCE</scope>
    <source>
        <strain evidence="1">HN1000</strain>
    </source>
</reference>
<name>A0AAN5VRQ3_CLODI</name>
<proteinExistence type="predicted"/>
<dbReference type="AlphaFoldDB" id="A0AAN5VRQ3"/>
<organism evidence="1 2">
    <name type="scientific">Clostridioides difficile</name>
    <name type="common">Peptoclostridium difficile</name>
    <dbReference type="NCBI Taxonomy" id="1496"/>
    <lineage>
        <taxon>Bacteria</taxon>
        <taxon>Bacillati</taxon>
        <taxon>Bacillota</taxon>
        <taxon>Clostridia</taxon>
        <taxon>Peptostreptococcales</taxon>
        <taxon>Peptostreptococcaceae</taxon>
        <taxon>Clostridioides</taxon>
    </lineage>
</organism>
<evidence type="ECO:0000313" key="2">
    <source>
        <dbReference type="Proteomes" id="UP000878956"/>
    </source>
</evidence>